<keyword evidence="2" id="KW-0963">Cytoplasm</keyword>
<dbReference type="CDD" id="cd21153">
    <property type="entry name" value="PUA_RlmI"/>
    <property type="match status" value="1"/>
</dbReference>
<dbReference type="Proteomes" id="UP001595789">
    <property type="component" value="Unassembled WGS sequence"/>
</dbReference>
<feature type="domain" description="PUA" evidence="9">
    <location>
        <begin position="2"/>
        <end position="87"/>
    </location>
</feature>
<dbReference type="GO" id="GO:0008168">
    <property type="term" value="F:methyltransferase activity"/>
    <property type="evidence" value="ECO:0007669"/>
    <property type="project" value="UniProtKB-KW"/>
</dbReference>
<sequence length="394" mass="43660">MVEIILKKGKEKAALQRHPWVFSGALEKIKGKPEDGDVVKVFAFDNEFLAYGYFNSNSRVAVRLLEWDETQTIDKSWYQNRLQQAIASRQFILSNDTNTCRLVFSEADFLPGLIVDKYANFLSLQILSSGIEKVKADIVELLKAELNPAGIFDKSDATARGHEGLPIENGLLWGENPPEFLEVKENGIAYNINIADGQKSGFYCDQRDNRKILASYAKGKKVLDCFSYSGGFSLNALANGAANITSVDSSALALETLKQNIALNKFDAAKVTSIQSDVNKQLRAFKETGELFDVIVLDPPKYAPSRSALDRAARAYKDLNRLGMLLLEKGGLLATFSCSGAVDIETFKQIIAWAALDAGREVQIIKQFCQPEDHPVRVSFSEGEYLKGLLLRVL</sequence>
<accession>A0ABV8P9I4</accession>
<evidence type="ECO:0000256" key="8">
    <source>
        <dbReference type="ARBA" id="ARBA00038091"/>
    </source>
</evidence>
<dbReference type="CDD" id="cd02440">
    <property type="entry name" value="AdoMet_MTases"/>
    <property type="match status" value="1"/>
</dbReference>
<evidence type="ECO:0000313" key="11">
    <source>
        <dbReference type="Proteomes" id="UP001595789"/>
    </source>
</evidence>
<dbReference type="InterPro" id="IPR036974">
    <property type="entry name" value="PUA_sf"/>
</dbReference>
<dbReference type="InterPro" id="IPR041532">
    <property type="entry name" value="RlmI-like_PUA"/>
</dbReference>
<dbReference type="Gene3D" id="3.30.750.80">
    <property type="entry name" value="RNA methyltransferase domain (HRMD) like"/>
    <property type="match status" value="1"/>
</dbReference>
<reference evidence="11" key="1">
    <citation type="journal article" date="2019" name="Int. J. Syst. Evol. Microbiol.">
        <title>The Global Catalogue of Microorganisms (GCM) 10K type strain sequencing project: providing services to taxonomists for standard genome sequencing and annotation.</title>
        <authorList>
            <consortium name="The Broad Institute Genomics Platform"/>
            <consortium name="The Broad Institute Genome Sequencing Center for Infectious Disease"/>
            <person name="Wu L."/>
            <person name="Ma J."/>
        </authorList>
    </citation>
    <scope>NUCLEOTIDE SEQUENCE [LARGE SCALE GENOMIC DNA]</scope>
    <source>
        <strain evidence="11">CCM 8691</strain>
    </source>
</reference>
<keyword evidence="6" id="KW-0949">S-adenosyl-L-methionine</keyword>
<evidence type="ECO:0000256" key="1">
    <source>
        <dbReference type="ARBA" id="ARBA00004496"/>
    </source>
</evidence>
<dbReference type="InterPro" id="IPR002478">
    <property type="entry name" value="PUA"/>
</dbReference>
<organism evidence="10 11">
    <name type="scientific">Pedobacter lithocola</name>
    <dbReference type="NCBI Taxonomy" id="1908239"/>
    <lineage>
        <taxon>Bacteria</taxon>
        <taxon>Pseudomonadati</taxon>
        <taxon>Bacteroidota</taxon>
        <taxon>Sphingobacteriia</taxon>
        <taxon>Sphingobacteriales</taxon>
        <taxon>Sphingobacteriaceae</taxon>
        <taxon>Pedobacter</taxon>
    </lineage>
</organism>
<dbReference type="PANTHER" id="PTHR42873">
    <property type="entry name" value="RIBOSOMAL RNA LARGE SUBUNIT METHYLTRANSFERASE"/>
    <property type="match status" value="1"/>
</dbReference>
<dbReference type="InterPro" id="IPR029063">
    <property type="entry name" value="SAM-dependent_MTases_sf"/>
</dbReference>
<dbReference type="Pfam" id="PF10672">
    <property type="entry name" value="Methyltrans_SAM"/>
    <property type="match status" value="1"/>
</dbReference>
<evidence type="ECO:0000313" key="10">
    <source>
        <dbReference type="EMBL" id="MFC4211950.1"/>
    </source>
</evidence>
<keyword evidence="5 10" id="KW-0808">Transferase</keyword>
<evidence type="ECO:0000256" key="4">
    <source>
        <dbReference type="ARBA" id="ARBA00022603"/>
    </source>
</evidence>
<dbReference type="RefSeq" id="WP_378985491.1">
    <property type="nucleotide sequence ID" value="NZ_JBHSBW010000011.1"/>
</dbReference>
<dbReference type="Gene3D" id="3.40.50.150">
    <property type="entry name" value="Vaccinia Virus protein VP39"/>
    <property type="match status" value="1"/>
</dbReference>
<comment type="similarity">
    <text evidence="8">Belongs to the methyltransferase superfamily. RlmI family.</text>
</comment>
<keyword evidence="4 10" id="KW-0489">Methyltransferase</keyword>
<evidence type="ECO:0000256" key="2">
    <source>
        <dbReference type="ARBA" id="ARBA00022490"/>
    </source>
</evidence>
<evidence type="ECO:0000259" key="9">
    <source>
        <dbReference type="SMART" id="SM00359"/>
    </source>
</evidence>
<evidence type="ECO:0000256" key="7">
    <source>
        <dbReference type="ARBA" id="ARBA00022884"/>
    </source>
</evidence>
<dbReference type="InterPro" id="IPR015947">
    <property type="entry name" value="PUA-like_sf"/>
</dbReference>
<dbReference type="EC" id="2.1.1.-" evidence="10"/>
<dbReference type="PROSITE" id="PS50890">
    <property type="entry name" value="PUA"/>
    <property type="match status" value="1"/>
</dbReference>
<dbReference type="EMBL" id="JBHSBW010000011">
    <property type="protein sequence ID" value="MFC4211950.1"/>
    <property type="molecule type" value="Genomic_DNA"/>
</dbReference>
<evidence type="ECO:0000256" key="6">
    <source>
        <dbReference type="ARBA" id="ARBA00022691"/>
    </source>
</evidence>
<dbReference type="InterPro" id="IPR019614">
    <property type="entry name" value="SAM-dep_methyl-trfase"/>
</dbReference>
<comment type="caution">
    <text evidence="10">The sequence shown here is derived from an EMBL/GenBank/DDBJ whole genome shotgun (WGS) entry which is preliminary data.</text>
</comment>
<dbReference type="GO" id="GO:0032259">
    <property type="term" value="P:methylation"/>
    <property type="evidence" value="ECO:0007669"/>
    <property type="project" value="UniProtKB-KW"/>
</dbReference>
<keyword evidence="3" id="KW-0698">rRNA processing</keyword>
<gene>
    <name evidence="10" type="ORF">ACFOWA_12195</name>
</gene>
<dbReference type="Pfam" id="PF17785">
    <property type="entry name" value="PUA_3"/>
    <property type="match status" value="1"/>
</dbReference>
<dbReference type="PANTHER" id="PTHR42873:SF1">
    <property type="entry name" value="S-ADENOSYLMETHIONINE-DEPENDENT METHYLTRANSFERASE DOMAIN-CONTAINING PROTEIN"/>
    <property type="match status" value="1"/>
</dbReference>
<proteinExistence type="inferred from homology"/>
<dbReference type="CDD" id="cd11572">
    <property type="entry name" value="RlmI_M_like"/>
    <property type="match status" value="1"/>
</dbReference>
<comment type="subcellular location">
    <subcellularLocation>
        <location evidence="1">Cytoplasm</location>
    </subcellularLocation>
</comment>
<name>A0ABV8P9I4_9SPHI</name>
<dbReference type="Gene3D" id="2.30.130.10">
    <property type="entry name" value="PUA domain"/>
    <property type="match status" value="1"/>
</dbReference>
<dbReference type="SUPFAM" id="SSF88697">
    <property type="entry name" value="PUA domain-like"/>
    <property type="match status" value="1"/>
</dbReference>
<keyword evidence="7" id="KW-0694">RNA-binding</keyword>
<dbReference type="SMART" id="SM00359">
    <property type="entry name" value="PUA"/>
    <property type="match status" value="1"/>
</dbReference>
<evidence type="ECO:0000256" key="5">
    <source>
        <dbReference type="ARBA" id="ARBA00022679"/>
    </source>
</evidence>
<protein>
    <submittedName>
        <fullName evidence="10">Class I SAM-dependent rRNA methyltransferase</fullName>
        <ecNumber evidence="10">2.1.1.-</ecNumber>
    </submittedName>
</protein>
<evidence type="ECO:0000256" key="3">
    <source>
        <dbReference type="ARBA" id="ARBA00022552"/>
    </source>
</evidence>
<dbReference type="SUPFAM" id="SSF53335">
    <property type="entry name" value="S-adenosyl-L-methionine-dependent methyltransferases"/>
    <property type="match status" value="1"/>
</dbReference>
<keyword evidence="11" id="KW-1185">Reference proteome</keyword>